<reference evidence="2" key="1">
    <citation type="submission" date="2024-06" db="EMBL/GenBank/DDBJ databases">
        <authorList>
            <consortium name="consrtm"/>
            <person name="Uemura M."/>
            <person name="Terahara T."/>
        </authorList>
    </citation>
    <scope>NUCLEOTIDE SEQUENCE</scope>
    <source>
        <strain evidence="2">KM77-8</strain>
    </source>
</reference>
<protein>
    <recommendedName>
        <fullName evidence="3">MFS transporter</fullName>
    </recommendedName>
</protein>
<gene>
    <name evidence="2" type="ORF">SHKM778_26410</name>
</gene>
<organism evidence="2">
    <name type="scientific">Streptomyces haneummycinicus</name>
    <dbReference type="NCBI Taxonomy" id="3074435"/>
    <lineage>
        <taxon>Bacteria</taxon>
        <taxon>Bacillati</taxon>
        <taxon>Actinomycetota</taxon>
        <taxon>Actinomycetes</taxon>
        <taxon>Kitasatosporales</taxon>
        <taxon>Streptomycetaceae</taxon>
        <taxon>Streptomyces</taxon>
    </lineage>
</organism>
<feature type="transmembrane region" description="Helical" evidence="1">
    <location>
        <begin position="12"/>
        <end position="38"/>
    </location>
</feature>
<dbReference type="SUPFAM" id="SSF103473">
    <property type="entry name" value="MFS general substrate transporter"/>
    <property type="match status" value="1"/>
</dbReference>
<dbReference type="InterPro" id="IPR036259">
    <property type="entry name" value="MFS_trans_sf"/>
</dbReference>
<evidence type="ECO:0000313" key="2">
    <source>
        <dbReference type="EMBL" id="BFO16253.1"/>
    </source>
</evidence>
<keyword evidence="1" id="KW-1133">Transmembrane helix</keyword>
<evidence type="ECO:0000256" key="1">
    <source>
        <dbReference type="SAM" id="Phobius"/>
    </source>
</evidence>
<evidence type="ECO:0008006" key="3">
    <source>
        <dbReference type="Google" id="ProtNLM"/>
    </source>
</evidence>
<keyword evidence="1" id="KW-0472">Membrane</keyword>
<keyword evidence="1" id="KW-0812">Transmembrane</keyword>
<accession>A0AAT9HG49</accession>
<sequence length="58" mass="5865">MGTTGLLAGPALIGFIAGHTDLTTGMAVVAVCAVLVAVCSRWAGWKPEPERTVPATAK</sequence>
<name>A0AAT9HG49_9ACTN</name>
<proteinExistence type="predicted"/>
<reference evidence="2" key="2">
    <citation type="submission" date="2024-07" db="EMBL/GenBank/DDBJ databases">
        <title>Streptomyces haneummycinica sp. nov., a new antibiotic-producing actinobacterium isolated from marine sediment.</title>
        <authorList>
            <person name="Uemura M."/>
            <person name="Hamada M."/>
            <person name="Hirano S."/>
            <person name="Kobayashi K."/>
            <person name="Ohshiro T."/>
            <person name="Kobayashi T."/>
            <person name="Terahara T."/>
        </authorList>
    </citation>
    <scope>NUCLEOTIDE SEQUENCE</scope>
    <source>
        <strain evidence="2">KM77-8</strain>
    </source>
</reference>
<dbReference type="AlphaFoldDB" id="A0AAT9HG49"/>
<dbReference type="EMBL" id="AP035768">
    <property type="protein sequence ID" value="BFO16253.1"/>
    <property type="molecule type" value="Genomic_DNA"/>
</dbReference>